<proteinExistence type="predicted"/>
<protein>
    <submittedName>
        <fullName evidence="1">Uncharacterized protein</fullName>
    </submittedName>
</protein>
<accession>A0AA39CBH1</accession>
<comment type="caution">
    <text evidence="1">The sequence shown here is derived from an EMBL/GenBank/DDBJ whole genome shotgun (WGS) entry which is preliminary data.</text>
</comment>
<evidence type="ECO:0000313" key="2">
    <source>
        <dbReference type="Proteomes" id="UP001168972"/>
    </source>
</evidence>
<reference evidence="1" key="2">
    <citation type="submission" date="2023-03" db="EMBL/GenBank/DDBJ databases">
        <authorList>
            <person name="Inwood S.N."/>
            <person name="Skelly J.G."/>
            <person name="Guhlin J."/>
            <person name="Harrop T.W.R."/>
            <person name="Goldson S.G."/>
            <person name="Dearden P.K."/>
        </authorList>
    </citation>
    <scope>NUCLEOTIDE SEQUENCE</scope>
    <source>
        <strain evidence="1">Lincoln</strain>
        <tissue evidence="1">Whole body</tissue>
    </source>
</reference>
<reference evidence="1" key="1">
    <citation type="journal article" date="2023" name="bioRxiv">
        <title>Scaffold-level genome assemblies of two parasitoid biocontrol wasps reveal the parthenogenesis mechanism and an associated novel virus.</title>
        <authorList>
            <person name="Inwood S."/>
            <person name="Skelly J."/>
            <person name="Guhlin J."/>
            <person name="Harrop T."/>
            <person name="Goldson S."/>
            <person name="Dearden P."/>
        </authorList>
    </citation>
    <scope>NUCLEOTIDE SEQUENCE</scope>
    <source>
        <strain evidence="1">Lincoln</strain>
        <tissue evidence="1">Whole body</tissue>
    </source>
</reference>
<name>A0AA39CBH1_MICHY</name>
<evidence type="ECO:0000313" key="1">
    <source>
        <dbReference type="EMBL" id="KAK0161000.1"/>
    </source>
</evidence>
<dbReference type="AlphaFoldDB" id="A0AA39CBH1"/>
<sequence>MDISTWNTLDGFPSISTQSLRNYEKLSDINLNLNHWQHLTSIAINNSMTTPITRLHQQQSHPVRYFQSASKSIISSQNINIKPLDDRQYNYQAHGVQNEIGLQPKYIITNGHSTVSPSEISFTTCLTLTNWIERLYPTIIHNNINSDCLLLPPQLSSSSSVQSVYSYRNYHAFGCVNIIEAVPDILKNIRPGTFIIRSTVISVSVGRNEKYLQRDERNLIEKLRQPVSKINSGFSIAINPRNWSLLLKRTRVNNNKKNNSNFKQRERLLEIQRNFLIHSNCKNRETDIINKRLNNLHNQKTYADVLQDTRKYNCDKLKNMELRSVLTSSTMKDGEEKQRFHSNKNNYININESTATFIARAARRTSRGSSTDSGLCLDDSTKSDSIDKAQIIDNLIDNIREQKSFNKIAEDFCCGLLIDDSPFLNTFDKYCQGRKRMTYTNLLAEQSNNETINIIMMDNSDVYTKNLLNGRMPNHSEINSTYIDNHHQQQQQDEEQCRHDNLCNIQCNNQEKI</sequence>
<dbReference type="EMBL" id="JAQQBR010001835">
    <property type="protein sequence ID" value="KAK0161000.1"/>
    <property type="molecule type" value="Genomic_DNA"/>
</dbReference>
<keyword evidence="2" id="KW-1185">Reference proteome</keyword>
<organism evidence="1 2">
    <name type="scientific">Microctonus hyperodae</name>
    <name type="common">Parasitoid wasp</name>
    <dbReference type="NCBI Taxonomy" id="165561"/>
    <lineage>
        <taxon>Eukaryota</taxon>
        <taxon>Metazoa</taxon>
        <taxon>Ecdysozoa</taxon>
        <taxon>Arthropoda</taxon>
        <taxon>Hexapoda</taxon>
        <taxon>Insecta</taxon>
        <taxon>Pterygota</taxon>
        <taxon>Neoptera</taxon>
        <taxon>Endopterygota</taxon>
        <taxon>Hymenoptera</taxon>
        <taxon>Apocrita</taxon>
        <taxon>Ichneumonoidea</taxon>
        <taxon>Braconidae</taxon>
        <taxon>Euphorinae</taxon>
        <taxon>Microctonus</taxon>
    </lineage>
</organism>
<gene>
    <name evidence="1" type="ORF">PV327_009521</name>
</gene>
<dbReference type="Proteomes" id="UP001168972">
    <property type="component" value="Unassembled WGS sequence"/>
</dbReference>